<evidence type="ECO:0000313" key="1">
    <source>
        <dbReference type="EMBL" id="PZF75031.1"/>
    </source>
</evidence>
<protein>
    <submittedName>
        <fullName evidence="1">Uncharacterized protein</fullName>
    </submittedName>
</protein>
<dbReference type="EMBL" id="QKTW01000001">
    <property type="protein sequence ID" value="PZF75031.1"/>
    <property type="molecule type" value="Genomic_DNA"/>
</dbReference>
<proteinExistence type="predicted"/>
<comment type="caution">
    <text evidence="1">The sequence shown here is derived from an EMBL/GenBank/DDBJ whole genome shotgun (WGS) entry which is preliminary data.</text>
</comment>
<dbReference type="RefSeq" id="WP_110996879.1">
    <property type="nucleotide sequence ID" value="NZ_QKTW01000001.1"/>
</dbReference>
<reference evidence="1 2" key="1">
    <citation type="submission" date="2018-06" db="EMBL/GenBank/DDBJ databases">
        <title>Mucibacter soli gen. nov., sp. nov., a new member of the family Chitinophagaceae producing mucin.</title>
        <authorList>
            <person name="Kim M.-K."/>
            <person name="Park S."/>
            <person name="Kim T.-S."/>
            <person name="Joung Y."/>
            <person name="Han J.-H."/>
            <person name="Kim S.B."/>
        </authorList>
    </citation>
    <scope>NUCLEOTIDE SEQUENCE [LARGE SCALE GENOMIC DNA]</scope>
    <source>
        <strain evidence="1 2">R1-15</strain>
    </source>
</reference>
<gene>
    <name evidence="1" type="ORF">DN068_00310</name>
</gene>
<name>A0A2W2AIC2_9BACT</name>
<keyword evidence="2" id="KW-1185">Reference proteome</keyword>
<evidence type="ECO:0000313" key="2">
    <source>
        <dbReference type="Proteomes" id="UP000248745"/>
    </source>
</evidence>
<dbReference type="AlphaFoldDB" id="A0A2W2AIC2"/>
<sequence length="156" mass="18496">MDSVYITCKKPRNDIQNFYTIIDCLINYKYDFHNTNNDGKLPDLVISKYLQKGDDIDAGNLPNIYATCLENEDIYERNEYYPVEDSGEEYFPIIDLECRDEMFLLEFIIKLLEHNADFYVANTRLNTLDLSTLKRFLAESNHSWQYYGIAKKPRNF</sequence>
<accession>A0A2W2AIC2</accession>
<organism evidence="1 2">
    <name type="scientific">Taibaiella soli</name>
    <dbReference type="NCBI Taxonomy" id="1649169"/>
    <lineage>
        <taxon>Bacteria</taxon>
        <taxon>Pseudomonadati</taxon>
        <taxon>Bacteroidota</taxon>
        <taxon>Chitinophagia</taxon>
        <taxon>Chitinophagales</taxon>
        <taxon>Chitinophagaceae</taxon>
        <taxon>Taibaiella</taxon>
    </lineage>
</organism>
<dbReference type="Proteomes" id="UP000248745">
    <property type="component" value="Unassembled WGS sequence"/>
</dbReference>